<dbReference type="AlphaFoldDB" id="A0A136Q5V7"/>
<comment type="caution">
    <text evidence="1">The sequence shown here is derived from an EMBL/GenBank/DDBJ whole genome shotgun (WGS) entry which is preliminary data.</text>
</comment>
<reference evidence="1 2" key="1">
    <citation type="submission" date="2016-02" db="EMBL/GenBank/DDBJ databases">
        <authorList>
            <person name="Wen L."/>
            <person name="He K."/>
            <person name="Yang H."/>
        </authorList>
    </citation>
    <scope>NUCLEOTIDE SEQUENCE [LARGE SCALE GENOMIC DNA]</scope>
    <source>
        <strain evidence="1 2">DSM 22607</strain>
    </source>
</reference>
<keyword evidence="2" id="KW-1185">Reference proteome</keyword>
<dbReference type="EMBL" id="LSZW01000051">
    <property type="protein sequence ID" value="KXK66030.1"/>
    <property type="molecule type" value="Genomic_DNA"/>
</dbReference>
<dbReference type="Proteomes" id="UP000070366">
    <property type="component" value="Unassembled WGS sequence"/>
</dbReference>
<name>A0A136Q5V7_9FIRM</name>
<accession>A0A136Q5V7</accession>
<sequence length="137" mass="15261">MERLKQLVEWFDNTPFEDMPQKAQKEISDGIVELIKYKALGTLDDLAALVQAESEGRLVVLPCKAGDTVYQLRNKKHAKGKGISPRIVACVTVFGSKMYRVEHQGATPCEAHELGKTWFLTREEASAALAAKEGERE</sequence>
<proteinExistence type="predicted"/>
<evidence type="ECO:0000313" key="2">
    <source>
        <dbReference type="Proteomes" id="UP000070366"/>
    </source>
</evidence>
<organism evidence="1 2">
    <name type="scientific">Christensenella minuta</name>
    <dbReference type="NCBI Taxonomy" id="626937"/>
    <lineage>
        <taxon>Bacteria</taxon>
        <taxon>Bacillati</taxon>
        <taxon>Bacillota</taxon>
        <taxon>Clostridia</taxon>
        <taxon>Christensenellales</taxon>
        <taxon>Christensenellaceae</taxon>
        <taxon>Christensenella</taxon>
    </lineage>
</organism>
<gene>
    <name evidence="1" type="ORF">HMPREF3293_01119</name>
</gene>
<protein>
    <submittedName>
        <fullName evidence="1">Uncharacterized protein</fullName>
    </submittedName>
</protein>
<dbReference type="OrthoDB" id="1864220at2"/>
<dbReference type="KEGG" id="cmiu:B1H56_14360"/>
<evidence type="ECO:0000313" key="1">
    <source>
        <dbReference type="EMBL" id="KXK66030.1"/>
    </source>
</evidence>
<dbReference type="RefSeq" id="WP_066523740.1">
    <property type="nucleotide sequence ID" value="NZ_CABMOF010000031.1"/>
</dbReference>